<name>A0A448K989_9ACTO</name>
<keyword evidence="2" id="KW-1185">Reference proteome</keyword>
<dbReference type="PRINTS" id="PR00413">
    <property type="entry name" value="HADHALOGNASE"/>
</dbReference>
<dbReference type="EMBL" id="LR134363">
    <property type="protein sequence ID" value="VEG73427.1"/>
    <property type="molecule type" value="Genomic_DNA"/>
</dbReference>
<protein>
    <submittedName>
        <fullName evidence="1">?-D-glucose-1-phosphatase</fullName>
    </submittedName>
</protein>
<proteinExistence type="predicted"/>
<accession>A0A448K989</accession>
<dbReference type="InterPro" id="IPR023214">
    <property type="entry name" value="HAD_sf"/>
</dbReference>
<dbReference type="Gene3D" id="3.40.50.1000">
    <property type="entry name" value="HAD superfamily/HAD-like"/>
    <property type="match status" value="1"/>
</dbReference>
<dbReference type="SFLD" id="SFLDG01129">
    <property type="entry name" value="C1.5:_HAD__Beta-PGM__Phosphata"/>
    <property type="match status" value="1"/>
</dbReference>
<dbReference type="Pfam" id="PF00702">
    <property type="entry name" value="Hydrolase"/>
    <property type="match status" value="1"/>
</dbReference>
<dbReference type="PANTHER" id="PTHR43611">
    <property type="entry name" value="ALPHA-D-GLUCOSE 1-PHOSPHATE PHOSPHATASE"/>
    <property type="match status" value="1"/>
</dbReference>
<reference evidence="1 2" key="1">
    <citation type="submission" date="2018-12" db="EMBL/GenBank/DDBJ databases">
        <authorList>
            <consortium name="Pathogen Informatics"/>
        </authorList>
    </citation>
    <scope>NUCLEOTIDE SEQUENCE [LARGE SCALE GENOMIC DNA]</scope>
    <source>
        <strain evidence="1 2">NCTC11923</strain>
    </source>
</reference>
<dbReference type="InterPro" id="IPR006439">
    <property type="entry name" value="HAD-SF_hydro_IA"/>
</dbReference>
<gene>
    <name evidence="1" type="ORF">NCTC11923_00032</name>
</gene>
<dbReference type="NCBIfam" id="TIGR01509">
    <property type="entry name" value="HAD-SF-IA-v3"/>
    <property type="match status" value="1"/>
</dbReference>
<dbReference type="KEGG" id="asla:NCTC11923_00032"/>
<dbReference type="Proteomes" id="UP000276899">
    <property type="component" value="Chromosome"/>
</dbReference>
<sequence>MSDDQPIVPASASPIRAVLLDADGVLQIIGTPWVEALSQVGGEAFAHALLNGEEDAQTGRESLMALLERMVERFEVATPAQEILSLWHRAEPDPLAWQVARDLRAADYITVLATNQQPERRDWMRGVVGYDGLCDMSAYSCELGVAKPDPAYFLRVLELAGVRADEALFVDDNAANVSTARDLGIRTVHHPADAGGELLRKEIIEALA</sequence>
<dbReference type="RefSeq" id="WP_026427251.1">
    <property type="nucleotide sequence ID" value="NZ_CBCRWE010000028.1"/>
</dbReference>
<dbReference type="InterPro" id="IPR036412">
    <property type="entry name" value="HAD-like_sf"/>
</dbReference>
<dbReference type="SUPFAM" id="SSF56784">
    <property type="entry name" value="HAD-like"/>
    <property type="match status" value="1"/>
</dbReference>
<evidence type="ECO:0000313" key="2">
    <source>
        <dbReference type="Proteomes" id="UP000276899"/>
    </source>
</evidence>
<evidence type="ECO:0000313" key="1">
    <source>
        <dbReference type="EMBL" id="VEG73427.1"/>
    </source>
</evidence>
<dbReference type="SFLD" id="SFLDS00003">
    <property type="entry name" value="Haloacid_Dehalogenase"/>
    <property type="match status" value="1"/>
</dbReference>
<dbReference type="AlphaFoldDB" id="A0A448K989"/>
<dbReference type="PANTHER" id="PTHR43611:SF3">
    <property type="entry name" value="FLAVIN MONONUCLEOTIDE HYDROLASE 1, CHLOROPLATIC"/>
    <property type="match status" value="1"/>
</dbReference>
<dbReference type="STRING" id="1278298.GCA_000428685_02310"/>
<organism evidence="1 2">
    <name type="scientific">Actinomyces slackii</name>
    <dbReference type="NCBI Taxonomy" id="52774"/>
    <lineage>
        <taxon>Bacteria</taxon>
        <taxon>Bacillati</taxon>
        <taxon>Actinomycetota</taxon>
        <taxon>Actinomycetes</taxon>
        <taxon>Actinomycetales</taxon>
        <taxon>Actinomycetaceae</taxon>
        <taxon>Actinomyces</taxon>
    </lineage>
</organism>